<dbReference type="Pfam" id="PF03413">
    <property type="entry name" value="PepSY"/>
    <property type="match status" value="1"/>
</dbReference>
<evidence type="ECO:0000313" key="3">
    <source>
        <dbReference type="Proteomes" id="UP000075430"/>
    </source>
</evidence>
<keyword evidence="3" id="KW-1185">Reference proteome</keyword>
<dbReference type="STRING" id="1793963.AXI58_04320"/>
<comment type="caution">
    <text evidence="2">The sequence shown here is derived from an EMBL/GenBank/DDBJ whole genome shotgun (WGS) entry which is preliminary data.</text>
</comment>
<dbReference type="OrthoDB" id="2989832at2"/>
<protein>
    <recommendedName>
        <fullName evidence="1">PepSY domain-containing protein</fullName>
    </recommendedName>
</protein>
<dbReference type="InterPro" id="IPR025711">
    <property type="entry name" value="PepSY"/>
</dbReference>
<organism evidence="2 3">
    <name type="scientific">Bacillus nakamurai</name>
    <dbReference type="NCBI Taxonomy" id="1793963"/>
    <lineage>
        <taxon>Bacteria</taxon>
        <taxon>Bacillati</taxon>
        <taxon>Bacillota</taxon>
        <taxon>Bacilli</taxon>
        <taxon>Bacillales</taxon>
        <taxon>Bacillaceae</taxon>
        <taxon>Bacillus</taxon>
    </lineage>
</organism>
<dbReference type="EMBL" id="LSBA01000037">
    <property type="protein sequence ID" value="KXZ13756.1"/>
    <property type="molecule type" value="Genomic_DNA"/>
</dbReference>
<feature type="domain" description="PepSY" evidence="1">
    <location>
        <begin position="29"/>
        <end position="99"/>
    </location>
</feature>
<sequence>MKLRHFLLGAGLGLCAAVAVKKYVMKPYISSEKALRIVKAAFKQRGPIDGSWIYTEPEPYHVNGETIQVYKTGVTRSAFGELEQYEVMVNAKTGQIVDVIDSVAS</sequence>
<dbReference type="AlphaFoldDB" id="A0A150F394"/>
<gene>
    <name evidence="2" type="ORF">AXI58_04320</name>
</gene>
<proteinExistence type="predicted"/>
<name>A0A150F394_9BACI</name>
<dbReference type="Proteomes" id="UP000075430">
    <property type="component" value="Unassembled WGS sequence"/>
</dbReference>
<dbReference type="RefSeq" id="WP_061523155.1">
    <property type="nucleotide sequence ID" value="NZ_JAJJBV010000003.1"/>
</dbReference>
<evidence type="ECO:0000259" key="1">
    <source>
        <dbReference type="Pfam" id="PF03413"/>
    </source>
</evidence>
<reference evidence="3" key="1">
    <citation type="submission" date="2016-02" db="EMBL/GenBank/DDBJ databases">
        <authorList>
            <person name="Dunlap C."/>
        </authorList>
    </citation>
    <scope>NUCLEOTIDE SEQUENCE [LARGE SCALE GENOMIC DNA]</scope>
    <source>
        <strain evidence="3">NRRL B-41092</strain>
    </source>
</reference>
<accession>A0A150F394</accession>
<evidence type="ECO:0000313" key="2">
    <source>
        <dbReference type="EMBL" id="KXZ13756.1"/>
    </source>
</evidence>